<dbReference type="InterPro" id="IPR025737">
    <property type="entry name" value="FApF"/>
</dbReference>
<dbReference type="EMBL" id="CP116810">
    <property type="protein sequence ID" value="WCL92141.1"/>
    <property type="molecule type" value="Genomic_DNA"/>
</dbReference>
<dbReference type="KEGG" id="rpa:TX73_010260"/>
<reference evidence="2 3" key="1">
    <citation type="journal article" date="2004" name="Nat. Biotechnol.">
        <title>Complete genome sequence of the metabolically versatile photosynthetic bacterium Rhodopseudomonas palustris.</title>
        <authorList>
            <person name="Larimer F.W."/>
            <person name="Chain P."/>
            <person name="Hauser L."/>
            <person name="Lamerdin J."/>
            <person name="Malfatti S."/>
            <person name="Do L."/>
            <person name="Land M.L."/>
            <person name="Pelletier D.A."/>
            <person name="Beatty J.T."/>
            <person name="Lang A.S."/>
            <person name="Tabita F.R."/>
            <person name="Gibson J.L."/>
            <person name="Hanson T.E."/>
            <person name="Bobst C."/>
            <person name="Torres J.L."/>
            <person name="Peres C."/>
            <person name="Harrison F.H."/>
            <person name="Gibson J."/>
            <person name="Harwood C.S."/>
        </authorList>
    </citation>
    <scope>NUCLEOTIDE SEQUENCE [LARGE SCALE GENOMIC DNA]</scope>
    <source>
        <strain evidence="3">ATCC BAA-98 / CGA009</strain>
    </source>
</reference>
<proteinExistence type="predicted"/>
<dbReference type="Pfam" id="PF13557">
    <property type="entry name" value="Phenol_MetA_deg"/>
    <property type="match status" value="1"/>
</dbReference>
<evidence type="ECO:0000313" key="3">
    <source>
        <dbReference type="Proteomes" id="UP000001426"/>
    </source>
</evidence>
<accession>A0AAF0BPA5</accession>
<evidence type="ECO:0000313" key="2">
    <source>
        <dbReference type="EMBL" id="WCL92141.1"/>
    </source>
</evidence>
<protein>
    <submittedName>
        <fullName evidence="2">Transporter</fullName>
    </submittedName>
</protein>
<sequence>MNKVNSAALPALLLGAVVCLGGTAARSDEAGVSMWLPGTFGSMAAVPTAPGWSAAGVYYHTSLSAGREVATAREVQIGRFTPSVNVGLSADLNATGDLFLLAPTYTFATPVLGGQASVGFTSVMGRASAGLNATLSATIPPFNVIRSDSINDSVSGVGDLYPVAKLKWNQGVNNWMIYATGDIPVGAYNRSRIINLGIGHGAIDLGGGYTYFNPKAGSEFSVVMGFTENFKNTSTDYKNGLDFHLDWAVSQFVSKQFFVGAVGYAYNQLTGDSGTGAKLGPFKSRVEAVGPQIGYLFPVGDMQGVLNLKGYWEFDAQNRAKGWNTWLTFAVSAPPPPAGASLPTK</sequence>
<evidence type="ECO:0000256" key="1">
    <source>
        <dbReference type="SAM" id="SignalP"/>
    </source>
</evidence>
<name>A0AAF0BPA5_RHOPA</name>
<dbReference type="RefSeq" id="WP_042441504.1">
    <property type="nucleotide sequence ID" value="NZ_CP116810.1"/>
</dbReference>
<keyword evidence="3" id="KW-1185">Reference proteome</keyword>
<dbReference type="GeneID" id="66893035"/>
<organism evidence="2 3">
    <name type="scientific">Rhodopseudomonas palustris (strain ATCC BAA-98 / CGA009)</name>
    <dbReference type="NCBI Taxonomy" id="258594"/>
    <lineage>
        <taxon>Bacteria</taxon>
        <taxon>Pseudomonadati</taxon>
        <taxon>Pseudomonadota</taxon>
        <taxon>Alphaproteobacteria</taxon>
        <taxon>Hyphomicrobiales</taxon>
        <taxon>Nitrobacteraceae</taxon>
        <taxon>Rhodopseudomonas</taxon>
    </lineage>
</organism>
<dbReference type="AlphaFoldDB" id="A0AAF0BPA5"/>
<keyword evidence="1" id="KW-0732">Signal</keyword>
<gene>
    <name evidence="2" type="ORF">TX73_010260</name>
</gene>
<feature type="chain" id="PRO_5042124483" evidence="1">
    <location>
        <begin position="25"/>
        <end position="345"/>
    </location>
</feature>
<feature type="signal peptide" evidence="1">
    <location>
        <begin position="1"/>
        <end position="24"/>
    </location>
</feature>
<dbReference type="Proteomes" id="UP000001426">
    <property type="component" value="Chromosome"/>
</dbReference>